<feature type="transmembrane region" description="Helical" evidence="2">
    <location>
        <begin position="464"/>
        <end position="483"/>
    </location>
</feature>
<feature type="transmembrane region" description="Helical" evidence="2">
    <location>
        <begin position="633"/>
        <end position="653"/>
    </location>
</feature>
<keyword evidence="2" id="KW-1133">Transmembrane helix</keyword>
<feature type="compositionally biased region" description="Pro residues" evidence="1">
    <location>
        <begin position="846"/>
        <end position="856"/>
    </location>
</feature>
<reference evidence="3 4" key="1">
    <citation type="submission" date="2010-10" db="EMBL/GenBank/DDBJ databases">
        <title>Complete sequence of Frankia sp. EuI1c.</title>
        <authorList>
            <consortium name="US DOE Joint Genome Institute"/>
            <person name="Lucas S."/>
            <person name="Copeland A."/>
            <person name="Lapidus A."/>
            <person name="Cheng J.-F."/>
            <person name="Bruce D."/>
            <person name="Goodwin L."/>
            <person name="Pitluck S."/>
            <person name="Chertkov O."/>
            <person name="Detter J.C."/>
            <person name="Han C."/>
            <person name="Tapia R."/>
            <person name="Land M."/>
            <person name="Hauser L."/>
            <person name="Jeffries C."/>
            <person name="Kyrpides N."/>
            <person name="Ivanova N."/>
            <person name="Mikhailova N."/>
            <person name="Beauchemin N."/>
            <person name="Sen A."/>
            <person name="Sur S.A."/>
            <person name="Gtari M."/>
            <person name="Wall L."/>
            <person name="Tisa L."/>
            <person name="Woyke T."/>
        </authorList>
    </citation>
    <scope>NUCLEOTIDE SEQUENCE [LARGE SCALE GENOMIC DNA]</scope>
    <source>
        <strain evidence="4">DSM 45817 / CECT 9037 / EuI1c</strain>
    </source>
</reference>
<feature type="region of interest" description="Disordered" evidence="1">
    <location>
        <begin position="836"/>
        <end position="993"/>
    </location>
</feature>
<dbReference type="HOGENOM" id="CLU_301056_0_0_11"/>
<keyword evidence="4" id="KW-1185">Reference proteome</keyword>
<proteinExistence type="predicted"/>
<dbReference type="AlphaFoldDB" id="E3J4U3"/>
<evidence type="ECO:0000313" key="4">
    <source>
        <dbReference type="Proteomes" id="UP000002484"/>
    </source>
</evidence>
<dbReference type="Proteomes" id="UP000002484">
    <property type="component" value="Chromosome"/>
</dbReference>
<feature type="compositionally biased region" description="Low complexity" evidence="1">
    <location>
        <begin position="264"/>
        <end position="301"/>
    </location>
</feature>
<feature type="compositionally biased region" description="Low complexity" evidence="1">
    <location>
        <begin position="836"/>
        <end position="845"/>
    </location>
</feature>
<dbReference type="KEGG" id="fri:FraEuI1c_0174"/>
<feature type="transmembrane region" description="Helical" evidence="2">
    <location>
        <begin position="504"/>
        <end position="525"/>
    </location>
</feature>
<feature type="compositionally biased region" description="Basic and acidic residues" evidence="1">
    <location>
        <begin position="302"/>
        <end position="313"/>
    </location>
</feature>
<feature type="compositionally biased region" description="Basic and acidic residues" evidence="1">
    <location>
        <begin position="214"/>
        <end position="229"/>
    </location>
</feature>
<evidence type="ECO:0008006" key="5">
    <source>
        <dbReference type="Google" id="ProtNLM"/>
    </source>
</evidence>
<name>E3J4U3_PSEI1</name>
<dbReference type="InParanoid" id="E3J4U3"/>
<feature type="transmembrane region" description="Helical" evidence="2">
    <location>
        <begin position="673"/>
        <end position="692"/>
    </location>
</feature>
<organism evidence="3 4">
    <name type="scientific">Pseudofrankia inefficax (strain DSM 45817 / CECT 9037 / DDB 130130 / EuI1c)</name>
    <name type="common">Frankia inefficax</name>
    <dbReference type="NCBI Taxonomy" id="298654"/>
    <lineage>
        <taxon>Bacteria</taxon>
        <taxon>Bacillati</taxon>
        <taxon>Actinomycetota</taxon>
        <taxon>Actinomycetes</taxon>
        <taxon>Frankiales</taxon>
        <taxon>Frankiaceae</taxon>
        <taxon>Pseudofrankia</taxon>
    </lineage>
</organism>
<feature type="compositionally biased region" description="Low complexity" evidence="1">
    <location>
        <begin position="190"/>
        <end position="212"/>
    </location>
</feature>
<sequence>MSDAGSGPKAGPETDEAKAATRGSSETPGGRGHSPSPAEPEASRGVSTRRRTEPGRGETPAEGSARVDEGSQTIKLPPGQNPAPSPPSVYSRAAVRVAVDETTTTPRPGGGPREPTAPPAPPSVYTSTPPRGARRPEAPGERTTRVERPRPERRDTVDPAAPPASGSSPAGERTTRVDRSRVERRDTVDPAAPRTPGRGAGVPAAGSAAPSAEHTARVDRSRVTRRDTVDDPAAVTSRGAGPPKAPPPDSTELLDRRKIAGATSGDRPSAAAAGRAATDRASTGGAPTDRAATDRAAAGRVATDRASTDRASTDRAAGGRAPAERAVTQATRPVGHRAATPEPNPAETTMRISRRDLPGGRQGRMALLADPSMAETTIHMSRSAMPPGSLLFQTGPVPIPLREELTAAAPTPPAEESESQAPSLLRRVPAGLIDSSLSSMGSFLMGLFAQYFLPAATLGTYGLFYQAFIAVSVIPTGIVFSPVEYTSAGVAARRRRVQLLPQSLQLGMAPAILAALLVPFVLIIPSDGQSVGSRVGFAVTAALVAVASPMQDHIRRMLHQAGMSWTAAATSLVQVVTVAVGLVVAKVAHVPPAWVPFGALAVANLVSGAFALWKGKPGNRAPMLLKLRSLFALGGWIVVGNVLSASGPFINFALLTALANSTDVGNGEGSRVLAQPVTVLVIGLLAVLNPEIMEAAHNRAVRKLIKICLLFWGMVAVAILAWALLVGFEWPFNPLPRFQKPAYEVHGLLPWTIITEGAGYSVLVLITIANAAGRARAASVASLVAVVVSGVAVAATAKHFGPFALIWGAGATVVAMYAVNGAVVLNEFRRPARPAAAAPSAAAEPPVRPASAPPSRPMAGPARPVPGQARPVPGSARPGPASGRPAPASGRPVPGPGGPAMPGQGRPAAPGPVPARLPPAGTRPDDAPTRRGPLPAPPPAAPPRPPAPAPAPAPQPQPQPVAEQPAPAPRGGRGRHSRGGSGLRRPDVFDRKR</sequence>
<evidence type="ECO:0000313" key="3">
    <source>
        <dbReference type="EMBL" id="ADP78262.1"/>
    </source>
</evidence>
<feature type="transmembrane region" description="Helical" evidence="2">
    <location>
        <begin position="562"/>
        <end position="587"/>
    </location>
</feature>
<feature type="compositionally biased region" description="Low complexity" evidence="1">
    <location>
        <begin position="92"/>
        <end position="107"/>
    </location>
</feature>
<feature type="transmembrane region" description="Helical" evidence="2">
    <location>
        <begin position="803"/>
        <end position="825"/>
    </location>
</feature>
<feature type="region of interest" description="Disordered" evidence="1">
    <location>
        <begin position="1"/>
        <end position="361"/>
    </location>
</feature>
<accession>E3J4U3</accession>
<feature type="compositionally biased region" description="Low complexity" evidence="1">
    <location>
        <begin position="315"/>
        <end position="326"/>
    </location>
</feature>
<gene>
    <name evidence="3" type="ordered locus">FraEuI1c_0174</name>
</gene>
<evidence type="ECO:0000256" key="1">
    <source>
        <dbReference type="SAM" id="MobiDB-lite"/>
    </source>
</evidence>
<feature type="transmembrane region" description="Helical" evidence="2">
    <location>
        <begin position="593"/>
        <end position="613"/>
    </location>
</feature>
<feature type="transmembrane region" description="Helical" evidence="2">
    <location>
        <begin position="531"/>
        <end position="550"/>
    </location>
</feature>
<feature type="compositionally biased region" description="Low complexity" evidence="1">
    <location>
        <begin position="869"/>
        <end position="892"/>
    </location>
</feature>
<feature type="compositionally biased region" description="Basic and acidic residues" evidence="1">
    <location>
        <begin position="173"/>
        <end position="188"/>
    </location>
</feature>
<dbReference type="EMBL" id="CP002299">
    <property type="protein sequence ID" value="ADP78262.1"/>
    <property type="molecule type" value="Genomic_DNA"/>
</dbReference>
<dbReference type="RefSeq" id="WP_013421385.1">
    <property type="nucleotide sequence ID" value="NC_014666.1"/>
</dbReference>
<feature type="transmembrane region" description="Helical" evidence="2">
    <location>
        <begin position="780"/>
        <end position="797"/>
    </location>
</feature>
<keyword evidence="2" id="KW-0472">Membrane</keyword>
<feature type="transmembrane region" description="Helical" evidence="2">
    <location>
        <begin position="748"/>
        <end position="768"/>
    </location>
</feature>
<keyword evidence="2" id="KW-0812">Transmembrane</keyword>
<feature type="compositionally biased region" description="Basic and acidic residues" evidence="1">
    <location>
        <begin position="134"/>
        <end position="157"/>
    </location>
</feature>
<evidence type="ECO:0000256" key="2">
    <source>
        <dbReference type="SAM" id="Phobius"/>
    </source>
</evidence>
<feature type="compositionally biased region" description="Pro residues" evidence="1">
    <location>
        <begin position="934"/>
        <end position="959"/>
    </location>
</feature>
<dbReference type="STRING" id="298654.FraEuI1c_0174"/>
<protein>
    <recommendedName>
        <fullName evidence="5">Polysaccharide biosynthesis protein</fullName>
    </recommendedName>
</protein>
<feature type="compositionally biased region" description="Basic and acidic residues" evidence="1">
    <location>
        <begin position="984"/>
        <end position="993"/>
    </location>
</feature>
<feature type="transmembrane region" description="Helical" evidence="2">
    <location>
        <begin position="704"/>
        <end position="728"/>
    </location>
</feature>